<accession>X1PI84</accession>
<dbReference type="EMBL" id="BARV01036643">
    <property type="protein sequence ID" value="GAI55977.1"/>
    <property type="molecule type" value="Genomic_DNA"/>
</dbReference>
<protein>
    <recommendedName>
        <fullName evidence="2">ROK family protein</fullName>
    </recommendedName>
</protein>
<dbReference type="InterPro" id="IPR043129">
    <property type="entry name" value="ATPase_NBD"/>
</dbReference>
<name>X1PI84_9ZZZZ</name>
<evidence type="ECO:0000313" key="1">
    <source>
        <dbReference type="EMBL" id="GAI55977.1"/>
    </source>
</evidence>
<dbReference type="Gene3D" id="3.30.420.40">
    <property type="match status" value="1"/>
</dbReference>
<organism evidence="1">
    <name type="scientific">marine sediment metagenome</name>
    <dbReference type="NCBI Taxonomy" id="412755"/>
    <lineage>
        <taxon>unclassified sequences</taxon>
        <taxon>metagenomes</taxon>
        <taxon>ecological metagenomes</taxon>
    </lineage>
</organism>
<comment type="caution">
    <text evidence="1">The sequence shown here is derived from an EMBL/GenBank/DDBJ whole genome shotgun (WGS) entry which is preliminary data.</text>
</comment>
<sequence length="79" mass="8435">MSAAPDYIVGVDLGGTNIVSLLMTGKGEIVGRDTRPALAKEGKDKVLSQKVYFSLITVASYTAVKIIRTSCNIGKTMRD</sequence>
<proteinExistence type="predicted"/>
<gene>
    <name evidence="1" type="ORF">S06H3_56888</name>
</gene>
<dbReference type="AlphaFoldDB" id="X1PI84"/>
<evidence type="ECO:0008006" key="2">
    <source>
        <dbReference type="Google" id="ProtNLM"/>
    </source>
</evidence>
<dbReference type="SUPFAM" id="SSF53067">
    <property type="entry name" value="Actin-like ATPase domain"/>
    <property type="match status" value="1"/>
</dbReference>
<reference evidence="1" key="1">
    <citation type="journal article" date="2014" name="Front. Microbiol.">
        <title>High frequency of phylogenetically diverse reductive dehalogenase-homologous genes in deep subseafloor sedimentary metagenomes.</title>
        <authorList>
            <person name="Kawai M."/>
            <person name="Futagami T."/>
            <person name="Toyoda A."/>
            <person name="Takaki Y."/>
            <person name="Nishi S."/>
            <person name="Hori S."/>
            <person name="Arai W."/>
            <person name="Tsubouchi T."/>
            <person name="Morono Y."/>
            <person name="Uchiyama I."/>
            <person name="Ito T."/>
            <person name="Fujiyama A."/>
            <person name="Inagaki F."/>
            <person name="Takami H."/>
        </authorList>
    </citation>
    <scope>NUCLEOTIDE SEQUENCE</scope>
    <source>
        <strain evidence="1">Expedition CK06-06</strain>
    </source>
</reference>